<dbReference type="SMART" id="SM00327">
    <property type="entry name" value="VWA"/>
    <property type="match status" value="1"/>
</dbReference>
<keyword evidence="2" id="KW-0812">Transmembrane</keyword>
<feature type="region of interest" description="Disordered" evidence="1">
    <location>
        <begin position="246"/>
        <end position="273"/>
    </location>
</feature>
<dbReference type="AlphaFoldDB" id="A0A345XS25"/>
<accession>A0A345XS25</accession>
<keyword evidence="2" id="KW-1133">Transmembrane helix</keyword>
<organism evidence="4 5">
    <name type="scientific">Streptomyces armeniacus</name>
    <dbReference type="NCBI Taxonomy" id="83291"/>
    <lineage>
        <taxon>Bacteria</taxon>
        <taxon>Bacillati</taxon>
        <taxon>Actinomycetota</taxon>
        <taxon>Actinomycetes</taxon>
        <taxon>Kitasatosporales</taxon>
        <taxon>Streptomycetaceae</taxon>
        <taxon>Streptomyces</taxon>
    </lineage>
</organism>
<feature type="domain" description="VWFA" evidence="3">
    <location>
        <begin position="404"/>
        <end position="603"/>
    </location>
</feature>
<evidence type="ECO:0000256" key="1">
    <source>
        <dbReference type="SAM" id="MobiDB-lite"/>
    </source>
</evidence>
<feature type="transmembrane region" description="Helical" evidence="2">
    <location>
        <begin position="39"/>
        <end position="57"/>
    </location>
</feature>
<evidence type="ECO:0000259" key="3">
    <source>
        <dbReference type="PROSITE" id="PS50234"/>
    </source>
</evidence>
<gene>
    <name evidence="4" type="ORF">DVA86_19115</name>
</gene>
<dbReference type="Pfam" id="PF00092">
    <property type="entry name" value="VWA"/>
    <property type="match status" value="1"/>
</dbReference>
<proteinExistence type="predicted"/>
<evidence type="ECO:0000256" key="2">
    <source>
        <dbReference type="SAM" id="Phobius"/>
    </source>
</evidence>
<dbReference type="PROSITE" id="PS50234">
    <property type="entry name" value="VWFA"/>
    <property type="match status" value="1"/>
</dbReference>
<evidence type="ECO:0000313" key="5">
    <source>
        <dbReference type="Proteomes" id="UP000254425"/>
    </source>
</evidence>
<dbReference type="Pfam" id="PF13531">
    <property type="entry name" value="SBP_bac_11"/>
    <property type="match status" value="1"/>
</dbReference>
<dbReference type="Gene3D" id="3.40.50.410">
    <property type="entry name" value="von Willebrand factor, type A domain"/>
    <property type="match status" value="1"/>
</dbReference>
<dbReference type="RefSeq" id="WP_208879874.1">
    <property type="nucleotide sequence ID" value="NZ_CP031320.1"/>
</dbReference>
<sequence>MGRHSLPDDPDPYSAGAAPALPPSGPSGAPRRRKRRRTLLVTTAVVLALGAGTAVAARSGLLPFDEPCEGDTVRLKVAAEPSVAPALRTVADRARENHTTSDGQCLDIRVSDRTGAEMAGTLGSGSDAGYDVWLPDSALWVSRAASSGKALPLESTGSVASSPLVLAAVPDAAKKLGWPEKTYSWAELAAATEKDALRVGSADPARSATGLLSLAHIQRSTAGGKDGGGKGKGDDADIRTAATAKLLSERTAPGDPQVLATLPRDASGAETGNPQRNQALLLSEQAAYAHNTGQENAPDLRLFSPGDSTAVLDYPYTVLDAENLGTAKTRAATRFQTLLGSDSGRRVLRDHGFRTGHGQADDTLARTAGSRDPQPYGEPPADPPKTEELNAVLGMWTVTVQSARLTTVVDASASMSAPVPDSQGQSRMTVTKSSLLQALSQFTDDDEIGLWDFAVRLDGDRDYRKLVPAQRLGERTDDGGTQRERLTAAFGSLEPIEGGATGLYDTALAAYKDARDTYAEGRFNALVVLTDGANEDPGSVSRAELVKKLRQLAGTERPIPLIAIAVGPDADEAACREIAEATGGSSYQVSDPAEIHEVILKAIMSAGQSGG</sequence>
<dbReference type="Proteomes" id="UP000254425">
    <property type="component" value="Chromosome"/>
</dbReference>
<feature type="compositionally biased region" description="Basic and acidic residues" evidence="1">
    <location>
        <begin position="349"/>
        <end position="364"/>
    </location>
</feature>
<feature type="region of interest" description="Disordered" evidence="1">
    <location>
        <begin position="349"/>
        <end position="385"/>
    </location>
</feature>
<dbReference type="InterPro" id="IPR002035">
    <property type="entry name" value="VWF_A"/>
</dbReference>
<keyword evidence="2" id="KW-0472">Membrane</keyword>
<evidence type="ECO:0000313" key="4">
    <source>
        <dbReference type="EMBL" id="AXK34441.1"/>
    </source>
</evidence>
<dbReference type="SUPFAM" id="SSF53300">
    <property type="entry name" value="vWA-like"/>
    <property type="match status" value="1"/>
</dbReference>
<feature type="region of interest" description="Disordered" evidence="1">
    <location>
        <begin position="1"/>
        <end position="35"/>
    </location>
</feature>
<dbReference type="KEGG" id="sarm:DVA86_19115"/>
<dbReference type="EMBL" id="CP031320">
    <property type="protein sequence ID" value="AXK34441.1"/>
    <property type="molecule type" value="Genomic_DNA"/>
</dbReference>
<dbReference type="SUPFAM" id="SSF53850">
    <property type="entry name" value="Periplasmic binding protein-like II"/>
    <property type="match status" value="1"/>
</dbReference>
<dbReference type="InterPro" id="IPR036465">
    <property type="entry name" value="vWFA_dom_sf"/>
</dbReference>
<reference evidence="4 5" key="1">
    <citation type="submission" date="2018-07" db="EMBL/GenBank/DDBJ databases">
        <title>Draft genome of the type strain Streptomyces armeniacus ATCC 15676.</title>
        <authorList>
            <person name="Labana P."/>
            <person name="Gosse J.T."/>
            <person name="Boddy C.N."/>
        </authorList>
    </citation>
    <scope>NUCLEOTIDE SEQUENCE [LARGE SCALE GENOMIC DNA]</scope>
    <source>
        <strain evidence="4 5">ATCC 15676</strain>
    </source>
</reference>
<protein>
    <submittedName>
        <fullName evidence="4">VWA domain-containing protein</fullName>
    </submittedName>
</protein>
<name>A0A345XS25_9ACTN</name>
<keyword evidence="5" id="KW-1185">Reference proteome</keyword>